<accession>A0ABT2ZQX1</accession>
<keyword evidence="3" id="KW-1185">Reference proteome</keyword>
<proteinExistence type="predicted"/>
<dbReference type="EMBL" id="JAOWKZ010000003">
    <property type="protein sequence ID" value="MCV2873442.1"/>
    <property type="molecule type" value="Genomic_DNA"/>
</dbReference>
<gene>
    <name evidence="2" type="ORF">OEZ71_14170</name>
</gene>
<evidence type="ECO:0000256" key="1">
    <source>
        <dbReference type="SAM" id="SignalP"/>
    </source>
</evidence>
<dbReference type="Pfam" id="PF06707">
    <property type="entry name" value="DUF1194"/>
    <property type="match status" value="1"/>
</dbReference>
<evidence type="ECO:0000313" key="2">
    <source>
        <dbReference type="EMBL" id="MCV2873442.1"/>
    </source>
</evidence>
<protein>
    <submittedName>
        <fullName evidence="2">DUF1194 domain-containing protein</fullName>
    </submittedName>
</protein>
<name>A0ABT2ZQX1_9RHOB</name>
<feature type="chain" id="PRO_5046781702" evidence="1">
    <location>
        <begin position="20"/>
        <end position="230"/>
    </location>
</feature>
<organism evidence="2 3">
    <name type="scientific">Albidovulum litorale</name>
    <dbReference type="NCBI Taxonomy" id="2984134"/>
    <lineage>
        <taxon>Bacteria</taxon>
        <taxon>Pseudomonadati</taxon>
        <taxon>Pseudomonadota</taxon>
        <taxon>Alphaproteobacteria</taxon>
        <taxon>Rhodobacterales</taxon>
        <taxon>Paracoccaceae</taxon>
        <taxon>Albidovulum</taxon>
    </lineage>
</organism>
<dbReference type="Proteomes" id="UP001652564">
    <property type="component" value="Unassembled WGS sequence"/>
</dbReference>
<dbReference type="InterPro" id="IPR010607">
    <property type="entry name" value="DUF1194"/>
</dbReference>
<sequence>MVRAALTLAFCLAAAPAVAGCRLALLLALDVSASVDRDEDLLQRQGLARALLAPAVEEAFLAFGDDHVALAVYEWSGRHQQDLLLDWTVITGAEDLAVAAATVATSERGHDDMPTALGYALGHAASLFERAPDCTARKLDVSGDGRNNEGFGPDLAYREFPLDGVTINGLAISESDREIADYYRRKLIRGPGAFVIEVTRFEDYEAAMEEKLLRELEGPVVSMLAPRSPG</sequence>
<feature type="signal peptide" evidence="1">
    <location>
        <begin position="1"/>
        <end position="19"/>
    </location>
</feature>
<evidence type="ECO:0000313" key="3">
    <source>
        <dbReference type="Proteomes" id="UP001652564"/>
    </source>
</evidence>
<dbReference type="RefSeq" id="WP_263740647.1">
    <property type="nucleotide sequence ID" value="NZ_JAOWKZ010000003.1"/>
</dbReference>
<dbReference type="SUPFAM" id="SSF53300">
    <property type="entry name" value="vWA-like"/>
    <property type="match status" value="1"/>
</dbReference>
<dbReference type="InterPro" id="IPR036465">
    <property type="entry name" value="vWFA_dom_sf"/>
</dbReference>
<comment type="caution">
    <text evidence="2">The sequence shown here is derived from an EMBL/GenBank/DDBJ whole genome shotgun (WGS) entry which is preliminary data.</text>
</comment>
<dbReference type="Gene3D" id="3.40.50.410">
    <property type="entry name" value="von Willebrand factor, type A domain"/>
    <property type="match status" value="1"/>
</dbReference>
<reference evidence="2 3" key="1">
    <citation type="submission" date="2022-10" db="EMBL/GenBank/DDBJ databases">
        <title>Defluviimonas sp. nov., isolated from ocean surface sediments.</title>
        <authorList>
            <person name="He W."/>
            <person name="Wang L."/>
            <person name="Zhang D.-F."/>
        </authorList>
    </citation>
    <scope>NUCLEOTIDE SEQUENCE [LARGE SCALE GENOMIC DNA]</scope>
    <source>
        <strain evidence="2 3">WL0050</strain>
    </source>
</reference>
<keyword evidence="1" id="KW-0732">Signal</keyword>
<dbReference type="PROSITE" id="PS51257">
    <property type="entry name" value="PROKAR_LIPOPROTEIN"/>
    <property type="match status" value="1"/>
</dbReference>